<organism evidence="5 6">
    <name type="scientific">Hypsibius exemplaris</name>
    <name type="common">Freshwater tardigrade</name>
    <dbReference type="NCBI Taxonomy" id="2072580"/>
    <lineage>
        <taxon>Eukaryota</taxon>
        <taxon>Metazoa</taxon>
        <taxon>Ecdysozoa</taxon>
        <taxon>Tardigrada</taxon>
        <taxon>Eutardigrada</taxon>
        <taxon>Parachela</taxon>
        <taxon>Hypsibioidea</taxon>
        <taxon>Hypsibiidae</taxon>
        <taxon>Hypsibius</taxon>
    </lineage>
</organism>
<comment type="caution">
    <text evidence="5">The sequence shown here is derived from an EMBL/GenBank/DDBJ whole genome shotgun (WGS) entry which is preliminary data.</text>
</comment>
<dbReference type="GO" id="GO:0031956">
    <property type="term" value="F:medium-chain fatty acid-CoA ligase activity"/>
    <property type="evidence" value="ECO:0007669"/>
    <property type="project" value="TreeGrafter"/>
</dbReference>
<feature type="domain" description="AMP-dependent synthetase/ligase" evidence="3">
    <location>
        <begin position="111"/>
        <end position="415"/>
    </location>
</feature>
<proteinExistence type="inferred from homology"/>
<dbReference type="EMBL" id="MTYJ01000352">
    <property type="protein sequence ID" value="OWA53871.1"/>
    <property type="molecule type" value="Genomic_DNA"/>
</dbReference>
<name>A0A9X6RNP0_HYPEX</name>
<dbReference type="PANTHER" id="PTHR43201">
    <property type="entry name" value="ACYL-COA SYNTHETASE"/>
    <property type="match status" value="1"/>
</dbReference>
<dbReference type="SUPFAM" id="SSF56801">
    <property type="entry name" value="Acetyl-CoA synthetase-like"/>
    <property type="match status" value="1"/>
</dbReference>
<dbReference type="PROSITE" id="PS00455">
    <property type="entry name" value="AMP_BINDING"/>
    <property type="match status" value="1"/>
</dbReference>
<dbReference type="Gene3D" id="3.30.300.30">
    <property type="match status" value="1"/>
</dbReference>
<dbReference type="InterPro" id="IPR042099">
    <property type="entry name" value="ANL_N_sf"/>
</dbReference>
<sequence>MAQLLRHGLFPRLAGRGRAVASEMRFRRSASAATRSLPELAEENDRTNLAHGLNWFSGLLNPDFASRLAFRDDRQMLTYGDIASAAYTNHLKLEEDFRVEKTIKSTKKTLHGKRIGIFTSHDVSFVISLWSTWLSGGIAVPLGISHPEPQLEYFLKNSDTSVILCSTDTQEKAAKIAKACGAEILPVVPTVSADSNAGALREKILPLAPEADDKALILYTSGTTGQPKGVLWKHGALAGQVESMVDSWAWSPQDTLLHVLPLYHLHGLINCLLTPLACGAAVWMDKEFQAAEVWRKLLSKDKQRVSVFMAVPTIYVKLLDYYHANRQQMPSPEEVHRICLAKMRLMVSGSAPLPNTVFRAWKDLTGHELLERCGMTETGMILGNPLNGPRIPGTVGVPFPKVTARLVPTPAEKPVEVPPAPPAASKSFLGLKTKPKEPSKEAAALPVAEATEPSVPTGELQVTGPNMFTAYWNNEKATRESFSEDGWFRTGDTAELRDGVYRLLGRTSSEIIKSGGYKISALSVERRVHEHPDVAECAVFGVPDETWGEKIVCLIKPKPSATALTAGRDEKELTKVVGKFVAEALPPYTAPREVRLVEELPRNAMGKISKKELSKGYVKAQQAKTEAPVIDKILEKLKVPE</sequence>
<dbReference type="Pfam" id="PF00501">
    <property type="entry name" value="AMP-binding"/>
    <property type="match status" value="1"/>
</dbReference>
<evidence type="ECO:0000313" key="6">
    <source>
        <dbReference type="Proteomes" id="UP000192578"/>
    </source>
</evidence>
<dbReference type="InterPro" id="IPR045851">
    <property type="entry name" value="AMP-bd_C_sf"/>
</dbReference>
<gene>
    <name evidence="5" type="ORF">BV898_18290</name>
</gene>
<evidence type="ECO:0000259" key="3">
    <source>
        <dbReference type="Pfam" id="PF00501"/>
    </source>
</evidence>
<dbReference type="AlphaFoldDB" id="A0A9X6RNP0"/>
<dbReference type="OrthoDB" id="2962993at2759"/>
<evidence type="ECO:0000259" key="4">
    <source>
        <dbReference type="Pfam" id="PF13193"/>
    </source>
</evidence>
<dbReference type="InterPro" id="IPR000873">
    <property type="entry name" value="AMP-dep_synth/lig_dom"/>
</dbReference>
<feature type="domain" description="AMP-binding enzyme C-terminal" evidence="4">
    <location>
        <begin position="524"/>
        <end position="607"/>
    </location>
</feature>
<dbReference type="Gene3D" id="3.40.50.12780">
    <property type="entry name" value="N-terminal domain of ligase-like"/>
    <property type="match status" value="1"/>
</dbReference>
<feature type="region of interest" description="Disordered" evidence="2">
    <location>
        <begin position="410"/>
        <end position="462"/>
    </location>
</feature>
<evidence type="ECO:0000256" key="2">
    <source>
        <dbReference type="SAM" id="MobiDB-lite"/>
    </source>
</evidence>
<keyword evidence="6" id="KW-1185">Reference proteome</keyword>
<dbReference type="Proteomes" id="UP000192578">
    <property type="component" value="Unassembled WGS sequence"/>
</dbReference>
<dbReference type="InterPro" id="IPR020845">
    <property type="entry name" value="AMP-binding_CS"/>
</dbReference>
<evidence type="ECO:0000313" key="5">
    <source>
        <dbReference type="EMBL" id="OWA53871.1"/>
    </source>
</evidence>
<reference evidence="6" key="1">
    <citation type="submission" date="2017-01" db="EMBL/GenBank/DDBJ databases">
        <title>Comparative genomics of anhydrobiosis in the tardigrade Hypsibius dujardini.</title>
        <authorList>
            <person name="Yoshida Y."/>
            <person name="Koutsovoulos G."/>
            <person name="Laetsch D."/>
            <person name="Stevens L."/>
            <person name="Kumar S."/>
            <person name="Horikawa D."/>
            <person name="Ishino K."/>
            <person name="Komine S."/>
            <person name="Tomita M."/>
            <person name="Blaxter M."/>
            <person name="Arakawa K."/>
        </authorList>
    </citation>
    <scope>NUCLEOTIDE SEQUENCE [LARGE SCALE GENOMIC DNA]</scope>
    <source>
        <strain evidence="6">Z151</strain>
    </source>
</reference>
<dbReference type="GO" id="GO:0006631">
    <property type="term" value="P:fatty acid metabolic process"/>
    <property type="evidence" value="ECO:0007669"/>
    <property type="project" value="TreeGrafter"/>
</dbReference>
<protein>
    <submittedName>
        <fullName evidence="5">Acyl-CoA synthetase family member 3, mitochondrial</fullName>
    </submittedName>
</protein>
<dbReference type="Pfam" id="PF13193">
    <property type="entry name" value="AMP-binding_C"/>
    <property type="match status" value="1"/>
</dbReference>
<evidence type="ECO:0000256" key="1">
    <source>
        <dbReference type="ARBA" id="ARBA00006432"/>
    </source>
</evidence>
<dbReference type="CDD" id="cd05941">
    <property type="entry name" value="MCS"/>
    <property type="match status" value="1"/>
</dbReference>
<accession>A0A9X6RNP0</accession>
<dbReference type="InterPro" id="IPR025110">
    <property type="entry name" value="AMP-bd_C"/>
</dbReference>
<comment type="similarity">
    <text evidence="1">Belongs to the ATP-dependent AMP-binding enzyme family.</text>
</comment>
<dbReference type="PANTHER" id="PTHR43201:SF8">
    <property type="entry name" value="ACYL-COA SYNTHETASE FAMILY MEMBER 3"/>
    <property type="match status" value="1"/>
</dbReference>